<dbReference type="InterPro" id="IPR000835">
    <property type="entry name" value="HTH_MarR-typ"/>
</dbReference>
<name>A0ABY4YRR6_9MICO</name>
<keyword evidence="7" id="KW-1185">Reference proteome</keyword>
<dbReference type="Gene3D" id="1.10.10.10">
    <property type="entry name" value="Winged helix-like DNA-binding domain superfamily/Winged helix DNA-binding domain"/>
    <property type="match status" value="1"/>
</dbReference>
<keyword evidence="2" id="KW-0238">DNA-binding</keyword>
<keyword evidence="1" id="KW-0805">Transcription regulation</keyword>
<gene>
    <name evidence="6" type="ORF">NF556_17835</name>
</gene>
<proteinExistence type="predicted"/>
<dbReference type="Pfam" id="PF12802">
    <property type="entry name" value="MarR_2"/>
    <property type="match status" value="1"/>
</dbReference>
<protein>
    <recommendedName>
        <fullName evidence="5">HTH marR-type domain-containing protein</fullName>
    </recommendedName>
</protein>
<keyword evidence="3" id="KW-0804">Transcription</keyword>
<accession>A0ABY4YRR6</accession>
<dbReference type="EMBL" id="CP099489">
    <property type="protein sequence ID" value="USQ79441.1"/>
    <property type="molecule type" value="Genomic_DNA"/>
</dbReference>
<evidence type="ECO:0000259" key="5">
    <source>
        <dbReference type="Pfam" id="PF12802"/>
    </source>
</evidence>
<dbReference type="PANTHER" id="PTHR38465:SF2">
    <property type="entry name" value="HTH-TYPE TRANSCRIPTIONAL REGULATOR MMPR5"/>
    <property type="match status" value="1"/>
</dbReference>
<dbReference type="InterPro" id="IPR052362">
    <property type="entry name" value="HTH-GbsR_regulator"/>
</dbReference>
<evidence type="ECO:0000256" key="2">
    <source>
        <dbReference type="ARBA" id="ARBA00023125"/>
    </source>
</evidence>
<dbReference type="InterPro" id="IPR036388">
    <property type="entry name" value="WH-like_DNA-bd_sf"/>
</dbReference>
<evidence type="ECO:0000256" key="1">
    <source>
        <dbReference type="ARBA" id="ARBA00023015"/>
    </source>
</evidence>
<feature type="region of interest" description="Disordered" evidence="4">
    <location>
        <begin position="155"/>
        <end position="176"/>
    </location>
</feature>
<dbReference type="InterPro" id="IPR036390">
    <property type="entry name" value="WH_DNA-bd_sf"/>
</dbReference>
<feature type="compositionally biased region" description="Polar residues" evidence="4">
    <location>
        <begin position="157"/>
        <end position="176"/>
    </location>
</feature>
<dbReference type="RefSeq" id="WP_252592511.1">
    <property type="nucleotide sequence ID" value="NZ_CP099489.1"/>
</dbReference>
<evidence type="ECO:0000313" key="7">
    <source>
        <dbReference type="Proteomes" id="UP001056455"/>
    </source>
</evidence>
<organism evidence="6 7">
    <name type="scientific">Ornithinimicrobium faecis</name>
    <dbReference type="NCBI Taxonomy" id="2934158"/>
    <lineage>
        <taxon>Bacteria</taxon>
        <taxon>Bacillati</taxon>
        <taxon>Actinomycetota</taxon>
        <taxon>Actinomycetes</taxon>
        <taxon>Micrococcales</taxon>
        <taxon>Ornithinimicrobiaceae</taxon>
        <taxon>Ornithinimicrobium</taxon>
    </lineage>
</organism>
<evidence type="ECO:0000256" key="3">
    <source>
        <dbReference type="ARBA" id="ARBA00023163"/>
    </source>
</evidence>
<reference evidence="6" key="1">
    <citation type="submission" date="2022-06" db="EMBL/GenBank/DDBJ databases">
        <title>Ornithinimicrobium HY1793.</title>
        <authorList>
            <person name="Huang Y."/>
        </authorList>
    </citation>
    <scope>NUCLEOTIDE SEQUENCE</scope>
    <source>
        <strain evidence="6">HY1793</strain>
    </source>
</reference>
<feature type="domain" description="HTH marR-type" evidence="5">
    <location>
        <begin position="28"/>
        <end position="89"/>
    </location>
</feature>
<dbReference type="Proteomes" id="UP001056455">
    <property type="component" value="Chromosome"/>
</dbReference>
<evidence type="ECO:0000313" key="6">
    <source>
        <dbReference type="EMBL" id="USQ79441.1"/>
    </source>
</evidence>
<dbReference type="PANTHER" id="PTHR38465">
    <property type="entry name" value="HTH-TYPE TRANSCRIPTIONAL REGULATOR MJ1563-RELATED"/>
    <property type="match status" value="1"/>
</dbReference>
<sequence>MTDQVTHEDLTEAQRAYIEELAAVMTASGMPRMASRVYAAILVHERGSMTSAEVAATLQVSAAAVSTAVQWLTQVSMITRRTVPGSRRESYVVDSESLIRLVTHDTNALTAWVSGFARGRDVVEPGGAAADRLAELEEFFSFLIGEMDGIMARWQERQAQAGQEPQSSPSRSARKR</sequence>
<evidence type="ECO:0000256" key="4">
    <source>
        <dbReference type="SAM" id="MobiDB-lite"/>
    </source>
</evidence>
<dbReference type="SUPFAM" id="SSF46785">
    <property type="entry name" value="Winged helix' DNA-binding domain"/>
    <property type="match status" value="1"/>
</dbReference>